<dbReference type="InterPro" id="IPR016035">
    <property type="entry name" value="Acyl_Trfase/lysoPLipase"/>
</dbReference>
<keyword evidence="2" id="KW-0442">Lipid degradation</keyword>
<feature type="domain" description="PNPLA" evidence="5">
    <location>
        <begin position="290"/>
        <end position="393"/>
    </location>
</feature>
<evidence type="ECO:0000313" key="6">
    <source>
        <dbReference type="EMBL" id="JAW07100.1"/>
    </source>
</evidence>
<feature type="short sequence motif" description="GXGXXG" evidence="4">
    <location>
        <begin position="294"/>
        <end position="299"/>
    </location>
</feature>
<dbReference type="PANTHER" id="PTHR24185:SF1">
    <property type="entry name" value="CALCIUM-INDEPENDENT PHOSPHOLIPASE A2-GAMMA"/>
    <property type="match status" value="1"/>
</dbReference>
<organism evidence="6">
    <name type="scientific">Megacormus gertschi</name>
    <dbReference type="NCBI Taxonomy" id="1843536"/>
    <lineage>
        <taxon>Eukaryota</taxon>
        <taxon>Metazoa</taxon>
        <taxon>Ecdysozoa</taxon>
        <taxon>Arthropoda</taxon>
        <taxon>Chelicerata</taxon>
        <taxon>Arachnida</taxon>
        <taxon>Scorpiones</taxon>
        <taxon>Iurida</taxon>
        <taxon>Chactoidea</taxon>
        <taxon>Euscorpiidae</taxon>
        <taxon>Megacorminae</taxon>
        <taxon>Megacormini</taxon>
        <taxon>Megacormus</taxon>
    </lineage>
</organism>
<dbReference type="GO" id="GO:0047499">
    <property type="term" value="F:calcium-independent phospholipase A2 activity"/>
    <property type="evidence" value="ECO:0007669"/>
    <property type="project" value="TreeGrafter"/>
</dbReference>
<reference evidence="6" key="1">
    <citation type="submission" date="2016-10" db="EMBL/GenBank/DDBJ databases">
        <title>Venom proteomic and venom gland transcriptomic analyses of the scorpion Megacormus gertschi Diaz-Najera, 1966 (Scorpiones: Euscorpiidae: Megacorminae).</title>
        <authorList>
            <person name="Santibanez-Lopez C.E."/>
            <person name="Cid-Uribe J.I."/>
            <person name="Zamudio F.Z."/>
            <person name="Batista C.V."/>
            <person name="Ortiz E."/>
            <person name="Possani L.D."/>
        </authorList>
    </citation>
    <scope>NUCLEOTIDE SEQUENCE</scope>
    <source>
        <tissue evidence="6">Venom gland</tissue>
    </source>
</reference>
<dbReference type="GO" id="GO:0016020">
    <property type="term" value="C:membrane"/>
    <property type="evidence" value="ECO:0007669"/>
    <property type="project" value="TreeGrafter"/>
</dbReference>
<dbReference type="PANTHER" id="PTHR24185">
    <property type="entry name" value="CALCIUM-INDEPENDENT PHOSPHOLIPASE A2-GAMMA"/>
    <property type="match status" value="1"/>
</dbReference>
<name>A0A224XGJ0_9SCOR</name>
<dbReference type="InterPro" id="IPR002641">
    <property type="entry name" value="PNPLA_dom"/>
</dbReference>
<sequence>MYLCQSKMTASPQPQIRTIHQLQNMLSVFWKNANSNYIKIPSNYINGFFKVKQWKIAVKKNWKISEFSKLVSIMKFHWKSPVLLWPNINKKTKNIPVLKSETQHSPATNKTECIQVVEFDKALTDWMNDDRHLDSALKLQENMESTGIVKAKSSPSVISNLEKVLSDLFQGDIPNFGFHSSKNWMMAQKDENSHITYKVAKSNVESRSRFLVKSLLSASSETSMLYRLQEMGKHLLKYPDQKDVMVKENAIPVTLRIRQSSNDSVQAVAQEILSLLGYSDPPCGAGVRILSIDGGGIRGMIAIEILRHLESVSGKPVYQLFDYICGVSTGAILTMLIGGLHLPMDECEKLYVKMSSELFKRSALLGTSGLLWSQSYYDTSMWVNMLRFHVCPL</sequence>
<dbReference type="Pfam" id="PF01734">
    <property type="entry name" value="Patatin"/>
    <property type="match status" value="1"/>
</dbReference>
<comment type="caution">
    <text evidence="4">Lacks conserved residue(s) required for the propagation of feature annotation.</text>
</comment>
<evidence type="ECO:0000259" key="5">
    <source>
        <dbReference type="PROSITE" id="PS51635"/>
    </source>
</evidence>
<keyword evidence="3" id="KW-0443">Lipid metabolism</keyword>
<keyword evidence="1" id="KW-0378">Hydrolase</keyword>
<evidence type="ECO:0000256" key="4">
    <source>
        <dbReference type="PROSITE-ProRule" id="PRU01161"/>
    </source>
</evidence>
<evidence type="ECO:0000256" key="1">
    <source>
        <dbReference type="ARBA" id="ARBA00022801"/>
    </source>
</evidence>
<dbReference type="GO" id="GO:0019369">
    <property type="term" value="P:arachidonate metabolic process"/>
    <property type="evidence" value="ECO:0007669"/>
    <property type="project" value="TreeGrafter"/>
</dbReference>
<dbReference type="AlphaFoldDB" id="A0A224XGJ0"/>
<dbReference type="SUPFAM" id="SSF52151">
    <property type="entry name" value="FabD/lysophospholipase-like"/>
    <property type="match status" value="1"/>
</dbReference>
<feature type="short sequence motif" description="GXSXG" evidence="4">
    <location>
        <begin position="326"/>
        <end position="330"/>
    </location>
</feature>
<evidence type="ECO:0000256" key="2">
    <source>
        <dbReference type="ARBA" id="ARBA00022963"/>
    </source>
</evidence>
<proteinExistence type="predicted"/>
<accession>A0A224XGJ0</accession>
<protein>
    <submittedName>
        <fullName evidence="6">Putative calcium independent phospholipase A2 gamma</fullName>
    </submittedName>
</protein>
<evidence type="ECO:0000256" key="3">
    <source>
        <dbReference type="ARBA" id="ARBA00023098"/>
    </source>
</evidence>
<dbReference type="Gene3D" id="3.40.1090.10">
    <property type="entry name" value="Cytosolic phospholipase A2 catalytic domain"/>
    <property type="match status" value="1"/>
</dbReference>
<dbReference type="PROSITE" id="PS51635">
    <property type="entry name" value="PNPLA"/>
    <property type="match status" value="1"/>
</dbReference>
<dbReference type="GO" id="GO:0016042">
    <property type="term" value="P:lipid catabolic process"/>
    <property type="evidence" value="ECO:0007669"/>
    <property type="project" value="UniProtKB-KW"/>
</dbReference>
<dbReference type="EMBL" id="GFBG01000067">
    <property type="protein sequence ID" value="JAW07100.1"/>
    <property type="molecule type" value="Transcribed_RNA"/>
</dbReference>